<protein>
    <recommendedName>
        <fullName evidence="4">Morc S5 domain-containing protein</fullName>
    </recommendedName>
</protein>
<dbReference type="InterPro" id="IPR041006">
    <property type="entry name" value="Morc_S5"/>
</dbReference>
<feature type="compositionally biased region" description="Polar residues" evidence="3">
    <location>
        <begin position="164"/>
        <end position="173"/>
    </location>
</feature>
<keyword evidence="2" id="KW-0234">DNA repair</keyword>
<evidence type="ECO:0000256" key="1">
    <source>
        <dbReference type="ARBA" id="ARBA00022763"/>
    </source>
</evidence>
<dbReference type="InterPro" id="IPR045261">
    <property type="entry name" value="MORC_ATPase"/>
</dbReference>
<dbReference type="PANTHER" id="PTHR23336">
    <property type="entry name" value="ZINC FINGER CW-TYPE COILED-COIL DOMAIN PROTEIN 3"/>
    <property type="match status" value="1"/>
</dbReference>
<sequence>MKDDIIVPMIDFQSQEKQMVPLLYSSKEDWNESLRLILDWSPFSSEEELLQQFDDVGSHGSKVIIYNLWMNDDGLLELDFDDDDEPFWKVVQEGSSRGRCVVGIIEANFIEPAHDKQDFERTPLFIRLETKLKQVIIEYWKNHCHLIGYQPPPSSELGHRLKQSHQGQASQHKASAHGAYSPREVQVETSPVEQIIGLPTLNVSTASHAVEVHASALLKDTSDSNSEESQDCEEMRCSNLNDSTSDEKMSEKTCISSIGASSSSFGKQS</sequence>
<evidence type="ECO:0000259" key="4">
    <source>
        <dbReference type="Pfam" id="PF17942"/>
    </source>
</evidence>
<dbReference type="Pfam" id="PF17942">
    <property type="entry name" value="Morc6_S5"/>
    <property type="match status" value="1"/>
</dbReference>
<dbReference type="PANTHER" id="PTHR23336:SF50">
    <property type="entry name" value="PROTEIN MICRORCHIDIA 1-RELATED"/>
    <property type="match status" value="1"/>
</dbReference>
<name>A0A835QK48_VANPL</name>
<dbReference type="GO" id="GO:0016887">
    <property type="term" value="F:ATP hydrolysis activity"/>
    <property type="evidence" value="ECO:0007669"/>
    <property type="project" value="InterPro"/>
</dbReference>
<feature type="domain" description="Morc S5" evidence="4">
    <location>
        <begin position="86"/>
        <end position="140"/>
    </location>
</feature>
<evidence type="ECO:0000313" key="5">
    <source>
        <dbReference type="EMBL" id="KAG0474816.1"/>
    </source>
</evidence>
<evidence type="ECO:0000256" key="3">
    <source>
        <dbReference type="SAM" id="MobiDB-lite"/>
    </source>
</evidence>
<dbReference type="OrthoDB" id="757982at2759"/>
<comment type="caution">
    <text evidence="5">The sequence shown here is derived from an EMBL/GenBank/DDBJ whole genome shotgun (WGS) entry which is preliminary data.</text>
</comment>
<dbReference type="EMBL" id="JADCNM010000007">
    <property type="protein sequence ID" value="KAG0474816.1"/>
    <property type="molecule type" value="Genomic_DNA"/>
</dbReference>
<evidence type="ECO:0000256" key="2">
    <source>
        <dbReference type="ARBA" id="ARBA00023204"/>
    </source>
</evidence>
<feature type="region of interest" description="Disordered" evidence="3">
    <location>
        <begin position="155"/>
        <end position="186"/>
    </location>
</feature>
<dbReference type="AlphaFoldDB" id="A0A835QK48"/>
<reference evidence="5 6" key="1">
    <citation type="journal article" date="2020" name="Nat. Food">
        <title>A phased Vanilla planifolia genome enables genetic improvement of flavour and production.</title>
        <authorList>
            <person name="Hasing T."/>
            <person name="Tang H."/>
            <person name="Brym M."/>
            <person name="Khazi F."/>
            <person name="Huang T."/>
            <person name="Chambers A.H."/>
        </authorList>
    </citation>
    <scope>NUCLEOTIDE SEQUENCE [LARGE SCALE GENOMIC DNA]</scope>
    <source>
        <tissue evidence="5">Leaf</tissue>
    </source>
</reference>
<evidence type="ECO:0000313" key="6">
    <source>
        <dbReference type="Proteomes" id="UP000639772"/>
    </source>
</evidence>
<accession>A0A835QK48</accession>
<feature type="region of interest" description="Disordered" evidence="3">
    <location>
        <begin position="220"/>
        <end position="252"/>
    </location>
</feature>
<gene>
    <name evidence="5" type="ORF">HPP92_014502</name>
</gene>
<dbReference type="GO" id="GO:0005634">
    <property type="term" value="C:nucleus"/>
    <property type="evidence" value="ECO:0007669"/>
    <property type="project" value="TreeGrafter"/>
</dbReference>
<dbReference type="Proteomes" id="UP000639772">
    <property type="component" value="Chromosome 7"/>
</dbReference>
<keyword evidence="1" id="KW-0227">DNA damage</keyword>
<dbReference type="GO" id="GO:0006281">
    <property type="term" value="P:DNA repair"/>
    <property type="evidence" value="ECO:0007669"/>
    <property type="project" value="UniProtKB-KW"/>
</dbReference>
<proteinExistence type="predicted"/>
<organism evidence="5 6">
    <name type="scientific">Vanilla planifolia</name>
    <name type="common">Vanilla</name>
    <dbReference type="NCBI Taxonomy" id="51239"/>
    <lineage>
        <taxon>Eukaryota</taxon>
        <taxon>Viridiplantae</taxon>
        <taxon>Streptophyta</taxon>
        <taxon>Embryophyta</taxon>
        <taxon>Tracheophyta</taxon>
        <taxon>Spermatophyta</taxon>
        <taxon>Magnoliopsida</taxon>
        <taxon>Liliopsida</taxon>
        <taxon>Asparagales</taxon>
        <taxon>Orchidaceae</taxon>
        <taxon>Vanilloideae</taxon>
        <taxon>Vanilleae</taxon>
        <taxon>Vanilla</taxon>
    </lineage>
</organism>